<keyword evidence="1" id="KW-1133">Transmembrane helix</keyword>
<dbReference type="AlphaFoldDB" id="A0A1G2CF15"/>
<proteinExistence type="predicted"/>
<dbReference type="EMBL" id="MHLA01000013">
    <property type="protein sequence ID" value="OGY99826.1"/>
    <property type="molecule type" value="Genomic_DNA"/>
</dbReference>
<evidence type="ECO:0000313" key="3">
    <source>
        <dbReference type="Proteomes" id="UP000178880"/>
    </source>
</evidence>
<comment type="caution">
    <text evidence="2">The sequence shown here is derived from an EMBL/GenBank/DDBJ whole genome shotgun (WGS) entry which is preliminary data.</text>
</comment>
<keyword evidence="1" id="KW-0812">Transmembrane</keyword>
<gene>
    <name evidence="2" type="ORF">A2945_02420</name>
</gene>
<sequence>MNFAIIYLLHRFFYRLGDFFHHWYWDGSRNFGRAFIAALENLDRQFAVRITLKFLFQPLYKDYSPVGRVLGVIFRSGRIATGILMYVLCAIVFLLVYLLWLLIPPFLILYAAVQY</sequence>
<dbReference type="Proteomes" id="UP000178880">
    <property type="component" value="Unassembled WGS sequence"/>
</dbReference>
<evidence type="ECO:0000256" key="1">
    <source>
        <dbReference type="SAM" id="Phobius"/>
    </source>
</evidence>
<organism evidence="2 3">
    <name type="scientific">Candidatus Liptonbacteria bacterium RIFCSPLOWO2_01_FULL_52_25</name>
    <dbReference type="NCBI Taxonomy" id="1798650"/>
    <lineage>
        <taxon>Bacteria</taxon>
        <taxon>Candidatus Liptoniibacteriota</taxon>
    </lineage>
</organism>
<name>A0A1G2CF15_9BACT</name>
<dbReference type="STRING" id="1798650.A2945_02420"/>
<accession>A0A1G2CF15</accession>
<keyword evidence="1" id="KW-0472">Membrane</keyword>
<protein>
    <submittedName>
        <fullName evidence="2">Uncharacterized protein</fullName>
    </submittedName>
</protein>
<evidence type="ECO:0000313" key="2">
    <source>
        <dbReference type="EMBL" id="OGY99826.1"/>
    </source>
</evidence>
<reference evidence="2 3" key="1">
    <citation type="journal article" date="2016" name="Nat. Commun.">
        <title>Thousands of microbial genomes shed light on interconnected biogeochemical processes in an aquifer system.</title>
        <authorList>
            <person name="Anantharaman K."/>
            <person name="Brown C.T."/>
            <person name="Hug L.A."/>
            <person name="Sharon I."/>
            <person name="Castelle C.J."/>
            <person name="Probst A.J."/>
            <person name="Thomas B.C."/>
            <person name="Singh A."/>
            <person name="Wilkins M.J."/>
            <person name="Karaoz U."/>
            <person name="Brodie E.L."/>
            <person name="Williams K.H."/>
            <person name="Hubbard S.S."/>
            <person name="Banfield J.F."/>
        </authorList>
    </citation>
    <scope>NUCLEOTIDE SEQUENCE [LARGE SCALE GENOMIC DNA]</scope>
</reference>
<feature type="transmembrane region" description="Helical" evidence="1">
    <location>
        <begin position="83"/>
        <end position="113"/>
    </location>
</feature>